<organism evidence="1 2">
    <name type="scientific">Agaribacillus aureus</name>
    <dbReference type="NCBI Taxonomy" id="3051825"/>
    <lineage>
        <taxon>Bacteria</taxon>
        <taxon>Pseudomonadati</taxon>
        <taxon>Bacteroidota</taxon>
        <taxon>Cytophagia</taxon>
        <taxon>Cytophagales</taxon>
        <taxon>Splendidivirgaceae</taxon>
        <taxon>Agaribacillus</taxon>
    </lineage>
</organism>
<dbReference type="Proteomes" id="UP001172083">
    <property type="component" value="Unassembled WGS sequence"/>
</dbReference>
<dbReference type="RefSeq" id="WP_346762554.1">
    <property type="nucleotide sequence ID" value="NZ_JAUJEB010000014.1"/>
</dbReference>
<gene>
    <name evidence="1" type="ORF">QQ020_34410</name>
</gene>
<protein>
    <recommendedName>
        <fullName evidence="3">SnoaL-like domain-containing protein</fullName>
    </recommendedName>
</protein>
<reference evidence="1" key="1">
    <citation type="submission" date="2023-06" db="EMBL/GenBank/DDBJ databases">
        <title>Genomic of Agaribacillus aureum.</title>
        <authorList>
            <person name="Wang G."/>
        </authorList>
    </citation>
    <scope>NUCLEOTIDE SEQUENCE</scope>
    <source>
        <strain evidence="1">BMA12</strain>
    </source>
</reference>
<dbReference type="SUPFAM" id="SSF54427">
    <property type="entry name" value="NTF2-like"/>
    <property type="match status" value="1"/>
</dbReference>
<keyword evidence="2" id="KW-1185">Reference proteome</keyword>
<dbReference type="InterPro" id="IPR032710">
    <property type="entry name" value="NTF2-like_dom_sf"/>
</dbReference>
<accession>A0ABT8LJW7</accession>
<evidence type="ECO:0000313" key="1">
    <source>
        <dbReference type="EMBL" id="MDN5217217.1"/>
    </source>
</evidence>
<dbReference type="PROSITE" id="PS51257">
    <property type="entry name" value="PROKAR_LIPOPROTEIN"/>
    <property type="match status" value="1"/>
</dbReference>
<name>A0ABT8LJW7_9BACT</name>
<comment type="caution">
    <text evidence="1">The sequence shown here is derived from an EMBL/GenBank/DDBJ whole genome shotgun (WGS) entry which is preliminary data.</text>
</comment>
<dbReference type="EMBL" id="JAUJEB010000014">
    <property type="protein sequence ID" value="MDN5217217.1"/>
    <property type="molecule type" value="Genomic_DNA"/>
</dbReference>
<evidence type="ECO:0000313" key="2">
    <source>
        <dbReference type="Proteomes" id="UP001172083"/>
    </source>
</evidence>
<evidence type="ECO:0008006" key="3">
    <source>
        <dbReference type="Google" id="ProtNLM"/>
    </source>
</evidence>
<proteinExistence type="predicted"/>
<sequence length="159" mass="18078">MHKLLLIWVLVLAITGCQQVETAKWDDAKKEKVLKEVTAMLHNYFSDIKKEGLTAEFRYLDNSPDFFWVPPGYQTAIYYDSVYKTLQIHDKGLESIAFHWSSLEVHPLSEEIANYTGIVKGTIVDTAGQVNQVNMIETGTAIKRAEGWKILSGQSRNLE</sequence>